<keyword evidence="4" id="KW-1185">Reference proteome</keyword>
<evidence type="ECO:0000313" key="3">
    <source>
        <dbReference type="EMBL" id="MDO9710706.1"/>
    </source>
</evidence>
<gene>
    <name evidence="3" type="ORF">Q7A36_20310</name>
</gene>
<dbReference type="EMBL" id="JAUTWS010000020">
    <property type="protein sequence ID" value="MDO9710706.1"/>
    <property type="molecule type" value="Genomic_DNA"/>
</dbReference>
<dbReference type="Proteomes" id="UP001243009">
    <property type="component" value="Unassembled WGS sequence"/>
</dbReference>
<evidence type="ECO:0000256" key="2">
    <source>
        <dbReference type="SAM" id="SignalP"/>
    </source>
</evidence>
<proteinExistence type="predicted"/>
<comment type="caution">
    <text evidence="3">The sequence shown here is derived from an EMBL/GenBank/DDBJ whole genome shotgun (WGS) entry which is preliminary data.</text>
</comment>
<keyword evidence="2" id="KW-0732">Signal</keyword>
<sequence>MTVRRRVLLGLLLVPGAALAQGRDQGKGRGKEKDRGAGGARPKAATAGKPDRAAARRHPPAGGHPGEDLPALHPVDREQVSAWLAANPDWAPPGLPPGERRRPAPGRPLPSGIAAQPLPPGLAATLPYFPGYRYVAVGPDIVLVATADRTVTSLLAGALAR</sequence>
<name>A0ABT9E3G7_9PROT</name>
<evidence type="ECO:0000313" key="4">
    <source>
        <dbReference type="Proteomes" id="UP001243009"/>
    </source>
</evidence>
<protein>
    <recommendedName>
        <fullName evidence="5">RcnB family protein</fullName>
    </recommendedName>
</protein>
<feature type="compositionally biased region" description="Basic and acidic residues" evidence="1">
    <location>
        <begin position="24"/>
        <end position="36"/>
    </location>
</feature>
<evidence type="ECO:0008006" key="5">
    <source>
        <dbReference type="Google" id="ProtNLM"/>
    </source>
</evidence>
<accession>A0ABT9E3G7</accession>
<organism evidence="3 4">
    <name type="scientific">Paracraurococcus lichenis</name>
    <dbReference type="NCBI Taxonomy" id="3064888"/>
    <lineage>
        <taxon>Bacteria</taxon>
        <taxon>Pseudomonadati</taxon>
        <taxon>Pseudomonadota</taxon>
        <taxon>Alphaproteobacteria</taxon>
        <taxon>Acetobacterales</taxon>
        <taxon>Roseomonadaceae</taxon>
        <taxon>Paracraurococcus</taxon>
    </lineage>
</organism>
<dbReference type="Gene3D" id="3.10.450.160">
    <property type="entry name" value="inner membrane protein cigr"/>
    <property type="match status" value="1"/>
</dbReference>
<feature type="region of interest" description="Disordered" evidence="1">
    <location>
        <begin position="21"/>
        <end position="117"/>
    </location>
</feature>
<feature type="chain" id="PRO_5047453539" description="RcnB family protein" evidence="2">
    <location>
        <begin position="21"/>
        <end position="161"/>
    </location>
</feature>
<evidence type="ECO:0000256" key="1">
    <source>
        <dbReference type="SAM" id="MobiDB-lite"/>
    </source>
</evidence>
<dbReference type="RefSeq" id="WP_305105566.1">
    <property type="nucleotide sequence ID" value="NZ_JAUTWS010000020.1"/>
</dbReference>
<feature type="signal peptide" evidence="2">
    <location>
        <begin position="1"/>
        <end position="20"/>
    </location>
</feature>
<reference evidence="3 4" key="1">
    <citation type="submission" date="2023-08" db="EMBL/GenBank/DDBJ databases">
        <title>The draft genome sequence of Paracraurococcus sp. LOR1-02.</title>
        <authorList>
            <person name="Kingkaew E."/>
            <person name="Tanasupawat S."/>
        </authorList>
    </citation>
    <scope>NUCLEOTIDE SEQUENCE [LARGE SCALE GENOMIC DNA]</scope>
    <source>
        <strain evidence="3 4">LOR1-02</strain>
    </source>
</reference>